<feature type="chain" id="PRO_5032514029" evidence="1">
    <location>
        <begin position="22"/>
        <end position="208"/>
    </location>
</feature>
<dbReference type="OrthoDB" id="5292899at2"/>
<feature type="domain" description="Lipid/polyisoprenoid-binding YceI-like" evidence="2">
    <location>
        <begin position="42"/>
        <end position="174"/>
    </location>
</feature>
<dbReference type="EMBL" id="CP061813">
    <property type="protein sequence ID" value="QOD62185.1"/>
    <property type="molecule type" value="Genomic_DNA"/>
</dbReference>
<proteinExistence type="predicted"/>
<dbReference type="RefSeq" id="WP_088354642.1">
    <property type="nucleotide sequence ID" value="NZ_CP061813.1"/>
</dbReference>
<dbReference type="Pfam" id="PF04264">
    <property type="entry name" value="YceI"/>
    <property type="match status" value="1"/>
</dbReference>
<keyword evidence="4" id="KW-1185">Reference proteome</keyword>
<evidence type="ECO:0000256" key="1">
    <source>
        <dbReference type="SAM" id="SignalP"/>
    </source>
</evidence>
<dbReference type="Gene3D" id="2.40.128.110">
    <property type="entry name" value="Lipid/polyisoprenoid-binding, YceI-like"/>
    <property type="match status" value="1"/>
</dbReference>
<feature type="signal peptide" evidence="1">
    <location>
        <begin position="1"/>
        <end position="21"/>
    </location>
</feature>
<evidence type="ECO:0000259" key="2">
    <source>
        <dbReference type="Pfam" id="PF04264"/>
    </source>
</evidence>
<keyword evidence="1" id="KW-0732">Signal</keyword>
<evidence type="ECO:0000313" key="4">
    <source>
        <dbReference type="Proteomes" id="UP000516764"/>
    </source>
</evidence>
<dbReference type="SUPFAM" id="SSF101874">
    <property type="entry name" value="YceI-like"/>
    <property type="match status" value="1"/>
</dbReference>
<evidence type="ECO:0000313" key="3">
    <source>
        <dbReference type="EMBL" id="QOD62185.1"/>
    </source>
</evidence>
<gene>
    <name evidence="3" type="ORF">H9I45_07020</name>
</gene>
<accession>A0A7L8AJK7</accession>
<name>A0A7L8AJK7_9FLAO</name>
<dbReference type="KEGG" id="phal:H9I45_07020"/>
<organism evidence="3 4">
    <name type="scientific">Polaribacter haliotis</name>
    <dbReference type="NCBI Taxonomy" id="1888915"/>
    <lineage>
        <taxon>Bacteria</taxon>
        <taxon>Pseudomonadati</taxon>
        <taxon>Bacteroidota</taxon>
        <taxon>Flavobacteriia</taxon>
        <taxon>Flavobacteriales</taxon>
        <taxon>Flavobacteriaceae</taxon>
    </lineage>
</organism>
<dbReference type="InterPro" id="IPR036761">
    <property type="entry name" value="TTHA0802/YceI-like_sf"/>
</dbReference>
<dbReference type="AlphaFoldDB" id="A0A7L8AJK7"/>
<sequence length="208" mass="22921">MKNTTYIILLFVLSLNFTACKSEKKNNNAEETTTSKKSTAAYSLEEATNEVNFTAYKTSEKVPVGGQFKTVNITSGGEGNTIKDAINNTEFSIPVSSIFTKDSSRDYKIKKFFFGVMDQTKLLSGKLMIENDSIGYANIKMNGVTEKVPFTYTITNKTFAMKANMDVTNWNATKALASLNKICEALHTGSDGISKTWSDVALNITSKF</sequence>
<protein>
    <submittedName>
        <fullName evidence="3">YceI family protein</fullName>
    </submittedName>
</protein>
<dbReference type="Proteomes" id="UP000516764">
    <property type="component" value="Chromosome"/>
</dbReference>
<dbReference type="InterPro" id="IPR007372">
    <property type="entry name" value="Lipid/polyisoprenoid-bd_YceI"/>
</dbReference>
<reference evidence="3 4" key="1">
    <citation type="journal article" date="2016" name="Int. J. Syst. Evol. Microbiol.">
        <title>Polaribacter haliotis sp. nov., isolated from the gut of abalone Haliotis discus hannai.</title>
        <authorList>
            <person name="Kim Y.O."/>
            <person name="Park I.S."/>
            <person name="Park S."/>
            <person name="Nam B.H."/>
            <person name="Park J.M."/>
            <person name="Kim D.G."/>
            <person name="Yoon J.H."/>
        </authorList>
    </citation>
    <scope>NUCLEOTIDE SEQUENCE [LARGE SCALE GENOMIC DNA]</scope>
    <source>
        <strain evidence="3 4">KCTC 52418</strain>
    </source>
</reference>